<organism evidence="1 2">
    <name type="scientific">Athelia psychrophila</name>
    <dbReference type="NCBI Taxonomy" id="1759441"/>
    <lineage>
        <taxon>Eukaryota</taxon>
        <taxon>Fungi</taxon>
        <taxon>Dikarya</taxon>
        <taxon>Basidiomycota</taxon>
        <taxon>Agaricomycotina</taxon>
        <taxon>Agaricomycetes</taxon>
        <taxon>Agaricomycetidae</taxon>
        <taxon>Atheliales</taxon>
        <taxon>Atheliaceae</taxon>
        <taxon>Athelia</taxon>
    </lineage>
</organism>
<dbReference type="EMBL" id="KV417481">
    <property type="protein sequence ID" value="KZP33998.1"/>
    <property type="molecule type" value="Genomic_DNA"/>
</dbReference>
<reference evidence="1 2" key="1">
    <citation type="journal article" date="2016" name="Mol. Biol. Evol.">
        <title>Comparative Genomics of Early-Diverging Mushroom-Forming Fungi Provides Insights into the Origins of Lignocellulose Decay Capabilities.</title>
        <authorList>
            <person name="Nagy L.G."/>
            <person name="Riley R."/>
            <person name="Tritt A."/>
            <person name="Adam C."/>
            <person name="Daum C."/>
            <person name="Floudas D."/>
            <person name="Sun H."/>
            <person name="Yadav J.S."/>
            <person name="Pangilinan J."/>
            <person name="Larsson K.H."/>
            <person name="Matsuura K."/>
            <person name="Barry K."/>
            <person name="Labutti K."/>
            <person name="Kuo R."/>
            <person name="Ohm R.A."/>
            <person name="Bhattacharya S.S."/>
            <person name="Shirouzu T."/>
            <person name="Yoshinaga Y."/>
            <person name="Martin F.M."/>
            <person name="Grigoriev I.V."/>
            <person name="Hibbett D.S."/>
        </authorList>
    </citation>
    <scope>NUCLEOTIDE SEQUENCE [LARGE SCALE GENOMIC DNA]</scope>
    <source>
        <strain evidence="1 2">CBS 109695</strain>
    </source>
</reference>
<dbReference type="Proteomes" id="UP000076532">
    <property type="component" value="Unassembled WGS sequence"/>
</dbReference>
<protein>
    <submittedName>
        <fullName evidence="1">Uncharacterized protein</fullName>
    </submittedName>
</protein>
<dbReference type="AlphaFoldDB" id="A0A166WQK0"/>
<evidence type="ECO:0000313" key="2">
    <source>
        <dbReference type="Proteomes" id="UP000076532"/>
    </source>
</evidence>
<keyword evidence="2" id="KW-1185">Reference proteome</keyword>
<name>A0A166WQK0_9AGAM</name>
<gene>
    <name evidence="1" type="ORF">FIBSPDRAFT_847130</name>
</gene>
<evidence type="ECO:0000313" key="1">
    <source>
        <dbReference type="EMBL" id="KZP33998.1"/>
    </source>
</evidence>
<sequence length="69" mass="7245">MMADSGARSGSPLIFTLLAMQTEGYSAAGLRDLALRVMHQAAMRSTTPKDTDSDAAVGTLCQTLHMGLC</sequence>
<accession>A0A166WQK0</accession>
<proteinExistence type="predicted"/>